<dbReference type="SMART" id="SM00409">
    <property type="entry name" value="IG"/>
    <property type="match status" value="2"/>
</dbReference>
<dbReference type="InterPro" id="IPR007110">
    <property type="entry name" value="Ig-like_dom"/>
</dbReference>
<accession>A0A3Q3GD09</accession>
<dbReference type="Proteomes" id="UP000261660">
    <property type="component" value="Unplaced"/>
</dbReference>
<dbReference type="Pfam" id="PF07686">
    <property type="entry name" value="V-set"/>
    <property type="match status" value="1"/>
</dbReference>
<feature type="domain" description="Ig-like" evidence="3">
    <location>
        <begin position="111"/>
        <end position="197"/>
    </location>
</feature>
<dbReference type="InterPro" id="IPR013783">
    <property type="entry name" value="Ig-like_fold"/>
</dbReference>
<dbReference type="SUPFAM" id="SSF48726">
    <property type="entry name" value="Immunoglobulin"/>
    <property type="match status" value="3"/>
</dbReference>
<keyword evidence="2" id="KW-0325">Glycoprotein</keyword>
<dbReference type="SMART" id="SM00407">
    <property type="entry name" value="IGc1"/>
    <property type="match status" value="2"/>
</dbReference>
<evidence type="ECO:0000313" key="5">
    <source>
        <dbReference type="Proteomes" id="UP000261660"/>
    </source>
</evidence>
<reference evidence="4" key="2">
    <citation type="submission" date="2025-09" db="UniProtKB">
        <authorList>
            <consortium name="Ensembl"/>
        </authorList>
    </citation>
    <scope>IDENTIFICATION</scope>
</reference>
<proteinExistence type="predicted"/>
<dbReference type="CDD" id="cd00098">
    <property type="entry name" value="IgC1"/>
    <property type="match status" value="1"/>
</dbReference>
<dbReference type="PROSITE" id="PS50835">
    <property type="entry name" value="IG_LIKE"/>
    <property type="match status" value="3"/>
</dbReference>
<keyword evidence="1" id="KW-1015">Disulfide bond</keyword>
<evidence type="ECO:0000259" key="3">
    <source>
        <dbReference type="PROSITE" id="PS50835"/>
    </source>
</evidence>
<dbReference type="Ensembl" id="ENSLBET00000032501.1">
    <property type="protein sequence ID" value="ENSLBEP00000031081.1"/>
    <property type="gene ID" value="ENSLBEG00000023455.1"/>
</dbReference>
<dbReference type="InterPro" id="IPR013106">
    <property type="entry name" value="Ig_V-set"/>
</dbReference>
<dbReference type="InterPro" id="IPR036179">
    <property type="entry name" value="Ig-like_dom_sf"/>
</dbReference>
<sequence>MCLSPSVSPSGIQASPNSNATLPCNVTIPPYVDKIDKSLIKAGWTKNGSDIASFTQAVTQIKEGFRWDTGDFINGDFSLTILRASLELQGLYECTITFVFFDFTKCSSSIPFLASPILSVPQQWVVLETESQLKCSADSFYPPPVSFSWIRDGQVIQPSYIVEGELTPDGYYMNVTFGCHVSHGGRHQELDFQLNITCETRKSNLPSVKLSAVSSKSDNIPLTLYCDVESFYPEEVSVSWLQNGTVLPEPPTTDQNPDGTLRTRRYYTLSAEQREQGGKVECAVNQPGVLHPVSGSSFLELLDPRGMVLDILRDFFCTGQYTRPHPFKYLICLQLFFLLYFGSL</sequence>
<dbReference type="Gene3D" id="2.60.40.10">
    <property type="entry name" value="Immunoglobulins"/>
    <property type="match status" value="3"/>
</dbReference>
<evidence type="ECO:0000313" key="4">
    <source>
        <dbReference type="Ensembl" id="ENSLBEP00000031081.1"/>
    </source>
</evidence>
<organism evidence="4 5">
    <name type="scientific">Labrus bergylta</name>
    <name type="common">ballan wrasse</name>
    <dbReference type="NCBI Taxonomy" id="56723"/>
    <lineage>
        <taxon>Eukaryota</taxon>
        <taxon>Metazoa</taxon>
        <taxon>Chordata</taxon>
        <taxon>Craniata</taxon>
        <taxon>Vertebrata</taxon>
        <taxon>Euteleostomi</taxon>
        <taxon>Actinopterygii</taxon>
        <taxon>Neopterygii</taxon>
        <taxon>Teleostei</taxon>
        <taxon>Neoteleostei</taxon>
        <taxon>Acanthomorphata</taxon>
        <taxon>Eupercaria</taxon>
        <taxon>Labriformes</taxon>
        <taxon>Labridae</taxon>
        <taxon>Labrus</taxon>
    </lineage>
</organism>
<dbReference type="InterPro" id="IPR003597">
    <property type="entry name" value="Ig_C1-set"/>
</dbReference>
<dbReference type="AlphaFoldDB" id="A0A3Q3GD09"/>
<dbReference type="InterPro" id="IPR003599">
    <property type="entry name" value="Ig_sub"/>
</dbReference>
<feature type="domain" description="Ig-like" evidence="3">
    <location>
        <begin position="206"/>
        <end position="294"/>
    </location>
</feature>
<dbReference type="InterPro" id="IPR051755">
    <property type="entry name" value="Ig-like_CS_Receptor"/>
</dbReference>
<dbReference type="GeneTree" id="ENSGT00940000167101"/>
<evidence type="ECO:0000256" key="1">
    <source>
        <dbReference type="ARBA" id="ARBA00023157"/>
    </source>
</evidence>
<dbReference type="PANTHER" id="PTHR19971">
    <property type="entry name" value="SIGNAL-REGULATORY PROTEIN BETA"/>
    <property type="match status" value="1"/>
</dbReference>
<evidence type="ECO:0000256" key="2">
    <source>
        <dbReference type="ARBA" id="ARBA00023180"/>
    </source>
</evidence>
<protein>
    <submittedName>
        <fullName evidence="4">Si:ch211-180a12.2</fullName>
    </submittedName>
</protein>
<keyword evidence="5" id="KW-1185">Reference proteome</keyword>
<reference evidence="4" key="1">
    <citation type="submission" date="2025-08" db="UniProtKB">
        <authorList>
            <consortium name="Ensembl"/>
        </authorList>
    </citation>
    <scope>IDENTIFICATION</scope>
</reference>
<dbReference type="CDD" id="cd00096">
    <property type="entry name" value="Ig"/>
    <property type="match status" value="1"/>
</dbReference>
<name>A0A3Q3GD09_9LABR</name>
<dbReference type="Pfam" id="PF07654">
    <property type="entry name" value="C1-set"/>
    <property type="match status" value="1"/>
</dbReference>
<feature type="domain" description="Ig-like" evidence="3">
    <location>
        <begin position="5"/>
        <end position="97"/>
    </location>
</feature>